<evidence type="ECO:0000259" key="10">
    <source>
        <dbReference type="Pfam" id="PF13090"/>
    </source>
</evidence>
<feature type="binding site" evidence="6">
    <location>
        <position position="592"/>
    </location>
    <ligand>
        <name>ATP</name>
        <dbReference type="ChEBI" id="CHEBI:30616"/>
    </ligand>
</feature>
<dbReference type="NCBIfam" id="NF003921">
    <property type="entry name" value="PRK05443.2-2"/>
    <property type="match status" value="1"/>
</dbReference>
<keyword evidence="4 6" id="KW-0418">Kinase</keyword>
<feature type="binding site" evidence="6">
    <location>
        <position position="564"/>
    </location>
    <ligand>
        <name>ATP</name>
        <dbReference type="ChEBI" id="CHEBI:30616"/>
    </ligand>
</feature>
<dbReference type="InterPro" id="IPR036832">
    <property type="entry name" value="PPK_N_dom_sf"/>
</dbReference>
<dbReference type="PANTHER" id="PTHR30218">
    <property type="entry name" value="POLYPHOSPHATE KINASE"/>
    <property type="match status" value="1"/>
</dbReference>
<dbReference type="Gene3D" id="3.30.870.10">
    <property type="entry name" value="Endonuclease Chain A"/>
    <property type="match status" value="2"/>
</dbReference>
<evidence type="ECO:0000256" key="4">
    <source>
        <dbReference type="ARBA" id="ARBA00022777"/>
    </source>
</evidence>
<gene>
    <name evidence="12" type="primary">ppk1</name>
    <name evidence="6" type="synonym">ppk</name>
    <name evidence="12" type="ORF">ORY91_001348</name>
    <name evidence="13" type="ORF">V9W64_06760</name>
</gene>
<comment type="catalytic activity">
    <reaction evidence="6 7">
        <text>[phosphate](n) + ATP = [phosphate](n+1) + ADP</text>
        <dbReference type="Rhea" id="RHEA:19573"/>
        <dbReference type="Rhea" id="RHEA-COMP:9859"/>
        <dbReference type="Rhea" id="RHEA-COMP:14280"/>
        <dbReference type="ChEBI" id="CHEBI:16838"/>
        <dbReference type="ChEBI" id="CHEBI:30616"/>
        <dbReference type="ChEBI" id="CHEBI:456216"/>
        <dbReference type="EC" id="2.7.4.1"/>
    </reaction>
</comment>
<evidence type="ECO:0000259" key="8">
    <source>
        <dbReference type="Pfam" id="PF02503"/>
    </source>
</evidence>
<keyword evidence="5 6" id="KW-0067">ATP-binding</keyword>
<dbReference type="Pfam" id="PF13089">
    <property type="entry name" value="PP_kinase_N"/>
    <property type="match status" value="1"/>
</dbReference>
<protein>
    <recommendedName>
        <fullName evidence="6 7">Polyphosphate kinase</fullName>
        <ecNumber evidence="6 7">2.7.4.1</ecNumber>
    </recommendedName>
    <alternativeName>
        <fullName evidence="6">ATP-polyphosphate phosphotransferase</fullName>
    </alternativeName>
    <alternativeName>
        <fullName evidence="6">Polyphosphoric acid kinase</fullName>
    </alternativeName>
</protein>
<comment type="PTM">
    <text evidence="6 7">An intermediate of this reaction is the autophosphorylated ppk in which a phosphate is covalently linked to a histidine residue through a N-P bond.</text>
</comment>
<dbReference type="RefSeq" id="WP_274585075.1">
    <property type="nucleotide sequence ID" value="NZ_CP146598.1"/>
</dbReference>
<dbReference type="Gene3D" id="1.20.58.310">
    <property type="entry name" value="Polyphosphate kinase N-terminal domain"/>
    <property type="match status" value="1"/>
</dbReference>
<feature type="binding site" evidence="6">
    <location>
        <position position="45"/>
    </location>
    <ligand>
        <name>ATP</name>
        <dbReference type="ChEBI" id="CHEBI:30616"/>
    </ligand>
</feature>
<evidence type="ECO:0000313" key="13">
    <source>
        <dbReference type="EMBL" id="WWY02422.1"/>
    </source>
</evidence>
<dbReference type="NCBIfam" id="NF003917">
    <property type="entry name" value="PRK05443.1-1"/>
    <property type="match status" value="1"/>
</dbReference>
<dbReference type="SUPFAM" id="SSF143724">
    <property type="entry name" value="PHP14-like"/>
    <property type="match status" value="1"/>
</dbReference>
<evidence type="ECO:0000256" key="1">
    <source>
        <dbReference type="ARBA" id="ARBA00022553"/>
    </source>
</evidence>
<dbReference type="InterPro" id="IPR036830">
    <property type="entry name" value="PP_kinase_middle_dom_sf"/>
</dbReference>
<evidence type="ECO:0000313" key="12">
    <source>
        <dbReference type="EMBL" id="MDD9327932.1"/>
    </source>
</evidence>
<dbReference type="Proteomes" id="UP001149607">
    <property type="component" value="Chromosome"/>
</dbReference>
<feature type="domain" description="Polyphosphate kinase N-terminal" evidence="9">
    <location>
        <begin position="9"/>
        <end position="112"/>
    </location>
</feature>
<feature type="domain" description="Polyphosphate kinase middle" evidence="8">
    <location>
        <begin position="122"/>
        <end position="303"/>
    </location>
</feature>
<dbReference type="Gene3D" id="3.30.1840.10">
    <property type="entry name" value="Polyphosphate kinase middle domain"/>
    <property type="match status" value="1"/>
</dbReference>
<evidence type="ECO:0000256" key="6">
    <source>
        <dbReference type="HAMAP-Rule" id="MF_00347"/>
    </source>
</evidence>
<dbReference type="NCBIfam" id="TIGR03705">
    <property type="entry name" value="poly_P_kin"/>
    <property type="match status" value="1"/>
</dbReference>
<dbReference type="Pfam" id="PF02503">
    <property type="entry name" value="PP_kinase"/>
    <property type="match status" value="1"/>
</dbReference>
<dbReference type="InterPro" id="IPR003414">
    <property type="entry name" value="PP_kinase"/>
</dbReference>
<sequence length="684" mass="77337">MPQTHRLLCREQSLLAFNRRVLAQAQDERVPLLERLRFLCIVSSNLDEFFEVRMAYLKRRHKQNPNALLDSGLTAQQTLTAAGEAARCLIHEQYTLFNEQLQPALGREGIHFYRRRNWTAAQREWIEDYFRRELLPVLTPIGLDPAHPFPRPSNKSLNFAVELEGTDAFGRTSGMAIVQAPRILPRVVKLPADLCGNEHGFVFLSSILHEYVHHLFPGMEVKGCHQFRLTRDSDLTVAEEDLTNLRTAIQSELHDREYGDGVRLEVSETCPRHISRFLLDQFKLEESELYRVNGPVNLVRLMAVPDMVARPDLKFPPRNPGLPKNLAKNKSVIRAVQRAPVLLHHPYQSFEPVVRFIREAAADPDVVAIKMTIYRTGSHSELAAALLKAALAGKQVTVVVELMARFDEANNVSWAQQLEDAGAHVVYGVFGYKVHAKMALVIRRENGVLKRYAHLGTGNYHAGTSRIYTDFGLLTADDGITADINTLFLSITGLGQPLSLNKLYQSPFTLHKMLLENIARETEHAQAGRRAQICAKMNSLIEPGIIEALYEASAAGVEIDLIVRGMCALRPQVPGLSDNIRVRSIIGRQLEHARVYYFYNDGTENVYISSADWMARNFFRRIETCTPIEHPDLKARVVRESITLALADNRQAWLMQPDGSYLRAEAGEDAECSMQETLWQQYGS</sequence>
<evidence type="ECO:0000313" key="14">
    <source>
        <dbReference type="Proteomes" id="UP001149607"/>
    </source>
</evidence>
<keyword evidence="14" id="KW-1185">Reference proteome</keyword>
<evidence type="ECO:0000259" key="9">
    <source>
        <dbReference type="Pfam" id="PF13089"/>
    </source>
</evidence>
<feature type="domain" description="Polyphosphate kinase C-terminal" evidence="10">
    <location>
        <begin position="504"/>
        <end position="675"/>
    </location>
</feature>
<dbReference type="AlphaFoldDB" id="A0A9X4E5R8"/>
<dbReference type="InterPro" id="IPR024953">
    <property type="entry name" value="PP_kinase_middle"/>
</dbReference>
<feature type="domain" description="Polyphosphate kinase C-terminal" evidence="11">
    <location>
        <begin position="332"/>
        <end position="494"/>
    </location>
</feature>
<feature type="binding site" evidence="6">
    <location>
        <position position="405"/>
    </location>
    <ligand>
        <name>Mg(2+)</name>
        <dbReference type="ChEBI" id="CHEBI:18420"/>
    </ligand>
</feature>
<comment type="function">
    <text evidence="6 7">Catalyzes the reversible transfer of the terminal phosphate of ATP to form a long-chain polyphosphate (polyP).</text>
</comment>
<organism evidence="12">
    <name type="scientific">Neisseria leonii</name>
    <dbReference type="NCBI Taxonomy" id="2995413"/>
    <lineage>
        <taxon>Bacteria</taxon>
        <taxon>Pseudomonadati</taxon>
        <taxon>Pseudomonadota</taxon>
        <taxon>Betaproteobacteria</taxon>
        <taxon>Neisseriales</taxon>
        <taxon>Neisseriaceae</taxon>
        <taxon>Neisseria</taxon>
    </lineage>
</organism>
<evidence type="ECO:0000256" key="7">
    <source>
        <dbReference type="RuleBase" id="RU003800"/>
    </source>
</evidence>
<dbReference type="GO" id="GO:0008976">
    <property type="term" value="F:polyphosphate kinase activity"/>
    <property type="evidence" value="ECO:0007669"/>
    <property type="project" value="UniProtKB-UniRule"/>
</dbReference>
<keyword evidence="1 6" id="KW-0597">Phosphoprotein</keyword>
<feature type="binding site" evidence="6">
    <location>
        <position position="375"/>
    </location>
    <ligand>
        <name>Mg(2+)</name>
        <dbReference type="ChEBI" id="CHEBI:18420"/>
    </ligand>
</feature>
<accession>A0A9X4E5R8</accession>
<feature type="active site" description="Phosphohistidine intermediate" evidence="6">
    <location>
        <position position="435"/>
    </location>
</feature>
<dbReference type="NCBIfam" id="NF003918">
    <property type="entry name" value="PRK05443.1-2"/>
    <property type="match status" value="1"/>
</dbReference>
<reference evidence="12" key="1">
    <citation type="submission" date="2022-10" db="EMBL/GenBank/DDBJ databases">
        <authorList>
            <person name="Boutroux M."/>
        </authorList>
    </citation>
    <scope>NUCLEOTIDE SEQUENCE</scope>
    <source>
        <strain evidence="12">51.81</strain>
    </source>
</reference>
<keyword evidence="6" id="KW-0479">Metal-binding</keyword>
<dbReference type="PIRSF" id="PIRSF015589">
    <property type="entry name" value="PP_kinase"/>
    <property type="match status" value="1"/>
</dbReference>
<dbReference type="EMBL" id="JAPQFL010000003">
    <property type="protein sequence ID" value="MDD9327932.1"/>
    <property type="molecule type" value="Genomic_DNA"/>
</dbReference>
<proteinExistence type="inferred from homology"/>
<dbReference type="PANTHER" id="PTHR30218:SF0">
    <property type="entry name" value="POLYPHOSPHATE KINASE"/>
    <property type="match status" value="1"/>
</dbReference>
<dbReference type="EC" id="2.7.4.1" evidence="6 7"/>
<evidence type="ECO:0000259" key="11">
    <source>
        <dbReference type="Pfam" id="PF17941"/>
    </source>
</evidence>
<feature type="binding site" evidence="6">
    <location>
        <position position="468"/>
    </location>
    <ligand>
        <name>ATP</name>
        <dbReference type="ChEBI" id="CHEBI:30616"/>
    </ligand>
</feature>
<dbReference type="GO" id="GO:0009358">
    <property type="term" value="C:polyphosphate kinase complex"/>
    <property type="evidence" value="ECO:0007669"/>
    <property type="project" value="InterPro"/>
</dbReference>
<dbReference type="GO" id="GO:0006799">
    <property type="term" value="P:polyphosphate biosynthetic process"/>
    <property type="evidence" value="ECO:0007669"/>
    <property type="project" value="UniProtKB-UniRule"/>
</dbReference>
<dbReference type="HAMAP" id="MF_00347">
    <property type="entry name" value="Polyphosphate_kinase"/>
    <property type="match status" value="1"/>
</dbReference>
<evidence type="ECO:0000256" key="3">
    <source>
        <dbReference type="ARBA" id="ARBA00022741"/>
    </source>
</evidence>
<dbReference type="SUPFAM" id="SSF140356">
    <property type="entry name" value="PPK N-terminal domain-like"/>
    <property type="match status" value="1"/>
</dbReference>
<keyword evidence="3 6" id="KW-0547">Nucleotide-binding</keyword>
<comment type="cofactor">
    <cofactor evidence="6">
        <name>Mg(2+)</name>
        <dbReference type="ChEBI" id="CHEBI:18420"/>
    </cofactor>
</comment>
<dbReference type="GO" id="GO:0046872">
    <property type="term" value="F:metal ion binding"/>
    <property type="evidence" value="ECO:0007669"/>
    <property type="project" value="UniProtKB-KW"/>
</dbReference>
<evidence type="ECO:0000256" key="2">
    <source>
        <dbReference type="ARBA" id="ARBA00022679"/>
    </source>
</evidence>
<dbReference type="InterPro" id="IPR025198">
    <property type="entry name" value="PPK_N_dom"/>
</dbReference>
<reference evidence="13" key="2">
    <citation type="submission" date="2024-02" db="EMBL/GenBank/DDBJ databases">
        <title>Neisseria leonii sp. nov.</title>
        <authorList>
            <person name="Boutroux M."/>
            <person name="Favre-Rochex S."/>
            <person name="Gorgette O."/>
            <person name="Touak G."/>
            <person name="Muhle E."/>
            <person name="Chesneau O."/>
            <person name="Clermont D."/>
            <person name="Rahi P."/>
        </authorList>
    </citation>
    <scope>NUCLEOTIDE SEQUENCE</scope>
    <source>
        <strain evidence="13">51.81</strain>
    </source>
</reference>
<dbReference type="CDD" id="cd09168">
    <property type="entry name" value="PLDc_PaPPK1_C2_like"/>
    <property type="match status" value="1"/>
</dbReference>
<dbReference type="InterPro" id="IPR025200">
    <property type="entry name" value="PPK_C_dom2"/>
</dbReference>
<comment type="similarity">
    <text evidence="6 7">Belongs to the polyphosphate kinase 1 (PPK1) family.</text>
</comment>
<keyword evidence="2 6" id="KW-0808">Transferase</keyword>
<name>A0A9X4E5R8_9NEIS</name>
<dbReference type="Pfam" id="PF17941">
    <property type="entry name" value="PP_kinase_C_1"/>
    <property type="match status" value="1"/>
</dbReference>
<dbReference type="SUPFAM" id="SSF56024">
    <property type="entry name" value="Phospholipase D/nuclease"/>
    <property type="match status" value="2"/>
</dbReference>
<dbReference type="EMBL" id="CP146598">
    <property type="protein sequence ID" value="WWY02422.1"/>
    <property type="molecule type" value="Genomic_DNA"/>
</dbReference>
<evidence type="ECO:0000256" key="5">
    <source>
        <dbReference type="ARBA" id="ARBA00022840"/>
    </source>
</evidence>
<dbReference type="InterPro" id="IPR041108">
    <property type="entry name" value="PP_kinase_C_1"/>
</dbReference>
<dbReference type="Pfam" id="PF13090">
    <property type="entry name" value="PP_kinase_C"/>
    <property type="match status" value="1"/>
</dbReference>
<dbReference type="GO" id="GO:0005524">
    <property type="term" value="F:ATP binding"/>
    <property type="evidence" value="ECO:0007669"/>
    <property type="project" value="UniProtKB-KW"/>
</dbReference>
<keyword evidence="6" id="KW-0460">Magnesium</keyword>